<dbReference type="HAMAP" id="MF_01456">
    <property type="entry name" value="NDH1_NuoK"/>
    <property type="match status" value="1"/>
</dbReference>
<reference evidence="12 13" key="1">
    <citation type="submission" date="2018-03" db="EMBL/GenBank/DDBJ databases">
        <title>A gene transfer event suggests a long-term partnership between eustigmatophyte algae and a novel lineage of endosymbiotic bacteria.</title>
        <authorList>
            <person name="Yurchenko T."/>
            <person name="Sevcikova T."/>
            <person name="Pribyl P."/>
            <person name="El Karkouri K."/>
            <person name="Klimes V."/>
            <person name="Amaral R."/>
            <person name="Zbrankova V."/>
            <person name="Kim E."/>
            <person name="Raoult D."/>
            <person name="Santos L.M.A."/>
            <person name="Elias M."/>
        </authorList>
    </citation>
    <scope>NUCLEOTIDE SEQUENCE [LARGE SCALE GENOMIC DNA]</scope>
    <source>
        <strain evidence="12">CCALA 838</strain>
    </source>
</reference>
<evidence type="ECO:0000256" key="7">
    <source>
        <dbReference type="ARBA" id="ARBA00022967"/>
    </source>
</evidence>
<feature type="transmembrane region" description="Helical" evidence="11">
    <location>
        <begin position="58"/>
        <end position="82"/>
    </location>
</feature>
<keyword evidence="9 11" id="KW-0520">NAD</keyword>
<dbReference type="AlphaFoldDB" id="A0A2P1P8F6"/>
<evidence type="ECO:0000256" key="10">
    <source>
        <dbReference type="ARBA" id="ARBA00023136"/>
    </source>
</evidence>
<dbReference type="PANTHER" id="PTHR11434">
    <property type="entry name" value="NADH-UBIQUINONE OXIDOREDUCTASE SUBUNIT ND4L"/>
    <property type="match status" value="1"/>
</dbReference>
<keyword evidence="4 11" id="KW-0813">Transport</keyword>
<dbReference type="NCBIfam" id="NF004321">
    <property type="entry name" value="PRK05715.1-3"/>
    <property type="match status" value="1"/>
</dbReference>
<evidence type="ECO:0000256" key="11">
    <source>
        <dbReference type="HAMAP-Rule" id="MF_01456"/>
    </source>
</evidence>
<protein>
    <recommendedName>
        <fullName evidence="11">NADH-quinone oxidoreductase subunit K</fullName>
        <ecNumber evidence="11">7.1.1.-</ecNumber>
    </recommendedName>
    <alternativeName>
        <fullName evidence="11">NADH dehydrogenase I subunit K</fullName>
    </alternativeName>
    <alternativeName>
        <fullName evidence="11">NDH-1 subunit K</fullName>
    </alternativeName>
</protein>
<proteinExistence type="inferred from homology"/>
<dbReference type="RefSeq" id="WP_106874411.1">
    <property type="nucleotide sequence ID" value="NZ_CP027845.1"/>
</dbReference>
<evidence type="ECO:0000313" key="13">
    <source>
        <dbReference type="Proteomes" id="UP000241762"/>
    </source>
</evidence>
<dbReference type="EMBL" id="CP027845">
    <property type="protein sequence ID" value="AVP87552.1"/>
    <property type="molecule type" value="Genomic_DNA"/>
</dbReference>
<sequence length="98" mass="10860">MEKFIILSTILFSIGAVGVWINRKTIISTLLCIELMLLSCSINFVTFSKYLNDLTGQVVSIFILGIAASEAAVGLAIIVIYFRNYKTIEINQINKIKG</sequence>
<comment type="similarity">
    <text evidence="3 11">Belongs to the complex I subunit 4L family.</text>
</comment>
<dbReference type="EC" id="7.1.1.-" evidence="11"/>
<comment type="caution">
    <text evidence="11">Lacks conserved residue(s) required for the propagation of feature annotation.</text>
</comment>
<evidence type="ECO:0000256" key="1">
    <source>
        <dbReference type="ARBA" id="ARBA00002378"/>
    </source>
</evidence>
<keyword evidence="8 11" id="KW-1133">Transmembrane helix</keyword>
<dbReference type="InterPro" id="IPR039428">
    <property type="entry name" value="NUOK/Mnh_C1-like"/>
</dbReference>
<evidence type="ECO:0000256" key="8">
    <source>
        <dbReference type="ARBA" id="ARBA00022989"/>
    </source>
</evidence>
<comment type="subcellular location">
    <subcellularLocation>
        <location evidence="11">Cell membrane</location>
        <topology evidence="11">Multi-pass membrane protein</topology>
    </subcellularLocation>
    <subcellularLocation>
        <location evidence="2">Membrane</location>
        <topology evidence="2">Multi-pass membrane protein</topology>
    </subcellularLocation>
</comment>
<feature type="transmembrane region" description="Helical" evidence="11">
    <location>
        <begin position="26"/>
        <end position="46"/>
    </location>
</feature>
<dbReference type="GO" id="GO:0048038">
    <property type="term" value="F:quinone binding"/>
    <property type="evidence" value="ECO:0007669"/>
    <property type="project" value="UniProtKB-KW"/>
</dbReference>
<dbReference type="NCBIfam" id="NF004323">
    <property type="entry name" value="PRK05715.1-5"/>
    <property type="match status" value="1"/>
</dbReference>
<gene>
    <name evidence="11" type="primary">nuoK</name>
    <name evidence="12" type="ORF">phytr_6110</name>
</gene>
<evidence type="ECO:0000256" key="9">
    <source>
        <dbReference type="ARBA" id="ARBA00023027"/>
    </source>
</evidence>
<dbReference type="GO" id="GO:0042773">
    <property type="term" value="P:ATP synthesis coupled electron transport"/>
    <property type="evidence" value="ECO:0007669"/>
    <property type="project" value="InterPro"/>
</dbReference>
<accession>A0A2P1P8F6</accession>
<dbReference type="Proteomes" id="UP000241762">
    <property type="component" value="Chromosome"/>
</dbReference>
<dbReference type="GO" id="GO:0050136">
    <property type="term" value="F:NADH dehydrogenase (quinone) (non-electrogenic) activity"/>
    <property type="evidence" value="ECO:0007669"/>
    <property type="project" value="UniProtKB-UniRule"/>
</dbReference>
<dbReference type="NCBIfam" id="NF004320">
    <property type="entry name" value="PRK05715.1-2"/>
    <property type="match status" value="1"/>
</dbReference>
<dbReference type="InterPro" id="IPR001133">
    <property type="entry name" value="NADH_UbQ_OxRdtase_chain4L/K"/>
</dbReference>
<keyword evidence="13" id="KW-1185">Reference proteome</keyword>
<evidence type="ECO:0000256" key="2">
    <source>
        <dbReference type="ARBA" id="ARBA00004141"/>
    </source>
</evidence>
<keyword evidence="6 11" id="KW-0874">Quinone</keyword>
<dbReference type="PANTHER" id="PTHR11434:SF16">
    <property type="entry name" value="NADH-UBIQUINONE OXIDOREDUCTASE CHAIN 4L"/>
    <property type="match status" value="1"/>
</dbReference>
<evidence type="ECO:0000256" key="5">
    <source>
        <dbReference type="ARBA" id="ARBA00022692"/>
    </source>
</evidence>
<organism evidence="12 13">
    <name type="scientific">Candidatus Phycorickettsia trachydisci</name>
    <dbReference type="NCBI Taxonomy" id="2115978"/>
    <lineage>
        <taxon>Bacteria</taxon>
        <taxon>Pseudomonadati</taxon>
        <taxon>Pseudomonadota</taxon>
        <taxon>Alphaproteobacteria</taxon>
        <taxon>Rickettsiales</taxon>
        <taxon>Rickettsiaceae</taxon>
        <taxon>Candidatus Phycorickettsia</taxon>
    </lineage>
</organism>
<keyword evidence="11" id="KW-1003">Cell membrane</keyword>
<evidence type="ECO:0000256" key="3">
    <source>
        <dbReference type="ARBA" id="ARBA00010519"/>
    </source>
</evidence>
<keyword evidence="10 11" id="KW-0472">Membrane</keyword>
<keyword evidence="5 11" id="KW-0812">Transmembrane</keyword>
<name>A0A2P1P8F6_9RICK</name>
<dbReference type="Pfam" id="PF00420">
    <property type="entry name" value="Oxidored_q2"/>
    <property type="match status" value="1"/>
</dbReference>
<keyword evidence="7 11" id="KW-1278">Translocase</keyword>
<evidence type="ECO:0000256" key="4">
    <source>
        <dbReference type="ARBA" id="ARBA00022448"/>
    </source>
</evidence>
<dbReference type="OrthoDB" id="9811124at2"/>
<dbReference type="Gene3D" id="1.10.287.3510">
    <property type="match status" value="1"/>
</dbReference>
<keyword evidence="11" id="KW-0830">Ubiquinone</keyword>
<comment type="function">
    <text evidence="1 11">NDH-1 shuttles electrons from NADH, via FMN and iron-sulfur (Fe-S) centers, to quinones in the respiratory chain. The immediate electron acceptor for the enzyme in this species is believed to be ubiquinone. Couples the redox reaction to proton translocation (for every two electrons transferred, four hydrogen ions are translocated across the cytoplasmic membrane), and thus conserves the redox energy in a proton gradient.</text>
</comment>
<comment type="catalytic activity">
    <reaction evidence="11">
        <text>a quinone + NADH + 5 H(+)(in) = a quinol + NAD(+) + 4 H(+)(out)</text>
        <dbReference type="Rhea" id="RHEA:57888"/>
        <dbReference type="ChEBI" id="CHEBI:15378"/>
        <dbReference type="ChEBI" id="CHEBI:24646"/>
        <dbReference type="ChEBI" id="CHEBI:57540"/>
        <dbReference type="ChEBI" id="CHEBI:57945"/>
        <dbReference type="ChEBI" id="CHEBI:132124"/>
    </reaction>
</comment>
<evidence type="ECO:0000256" key="6">
    <source>
        <dbReference type="ARBA" id="ARBA00022719"/>
    </source>
</evidence>
<dbReference type="FunFam" id="1.10.287.3510:FF:000001">
    <property type="entry name" value="NADH-quinone oxidoreductase subunit K"/>
    <property type="match status" value="1"/>
</dbReference>
<evidence type="ECO:0000313" key="12">
    <source>
        <dbReference type="EMBL" id="AVP87552.1"/>
    </source>
</evidence>
<dbReference type="KEGG" id="ptc:phytr_6110"/>
<dbReference type="GO" id="GO:0030964">
    <property type="term" value="C:NADH dehydrogenase complex"/>
    <property type="evidence" value="ECO:0007669"/>
    <property type="project" value="TreeGrafter"/>
</dbReference>
<comment type="subunit">
    <text evidence="11">NDH-1 is composed of 14 different subunits. Subunits NuoA, H, J, K, L, M, N constitute the membrane sector of the complex.</text>
</comment>
<dbReference type="GO" id="GO:0005886">
    <property type="term" value="C:plasma membrane"/>
    <property type="evidence" value="ECO:0007669"/>
    <property type="project" value="UniProtKB-SubCell"/>
</dbReference>